<reference evidence="3 5" key="2">
    <citation type="journal article" date="2013" name="Nature">
        <title>Insights into bilaterian evolution from three spiralian genomes.</title>
        <authorList>
            <person name="Simakov O."/>
            <person name="Marletaz F."/>
            <person name="Cho S.J."/>
            <person name="Edsinger-Gonzales E."/>
            <person name="Havlak P."/>
            <person name="Hellsten U."/>
            <person name="Kuo D.H."/>
            <person name="Larsson T."/>
            <person name="Lv J."/>
            <person name="Arendt D."/>
            <person name="Savage R."/>
            <person name="Osoegawa K."/>
            <person name="de Jong P."/>
            <person name="Grimwood J."/>
            <person name="Chapman J.A."/>
            <person name="Shapiro H."/>
            <person name="Aerts A."/>
            <person name="Otillar R.P."/>
            <person name="Terry A.Y."/>
            <person name="Boore J.L."/>
            <person name="Grigoriev I.V."/>
            <person name="Lindberg D.R."/>
            <person name="Seaver E.C."/>
            <person name="Weisblat D.A."/>
            <person name="Putnam N.H."/>
            <person name="Rokhsar D.S."/>
        </authorList>
    </citation>
    <scope>NUCLEOTIDE SEQUENCE</scope>
    <source>
        <strain evidence="3 5">I ESC-2004</strain>
    </source>
</reference>
<sequence>MKVSICFIVVALVVCIEVMTSHAANLSRSKRGFRMGAADRFSHGFGKRGGDFNSLIDGESDMVMSDEDLTEIIRADARLAQTFVKRFIDTDGDGFVSRQELFEA</sequence>
<dbReference type="InterPro" id="IPR002048">
    <property type="entry name" value="EF_hand_dom"/>
</dbReference>
<reference evidence="4" key="3">
    <citation type="submission" date="2015-06" db="UniProtKB">
        <authorList>
            <consortium name="EnsemblMetazoa"/>
        </authorList>
    </citation>
    <scope>IDENTIFICATION</scope>
</reference>
<keyword evidence="1" id="KW-0732">Signal</keyword>
<evidence type="ECO:0000259" key="2">
    <source>
        <dbReference type="PROSITE" id="PS50222"/>
    </source>
</evidence>
<dbReference type="Proteomes" id="UP000014760">
    <property type="component" value="Unassembled WGS sequence"/>
</dbReference>
<protein>
    <recommendedName>
        <fullName evidence="2">EF-hand domain-containing protein</fullName>
    </recommendedName>
</protein>
<dbReference type="EMBL" id="AMQN01002118">
    <property type="status" value="NOT_ANNOTATED_CDS"/>
    <property type="molecule type" value="Genomic_DNA"/>
</dbReference>
<evidence type="ECO:0000313" key="4">
    <source>
        <dbReference type="EnsemblMetazoa" id="CapteP226681"/>
    </source>
</evidence>
<dbReference type="InterPro" id="IPR018247">
    <property type="entry name" value="EF_Hand_1_Ca_BS"/>
</dbReference>
<feature type="signal peptide" evidence="1">
    <location>
        <begin position="1"/>
        <end position="23"/>
    </location>
</feature>
<reference evidence="5" key="1">
    <citation type="submission" date="2012-12" db="EMBL/GenBank/DDBJ databases">
        <authorList>
            <person name="Hellsten U."/>
            <person name="Grimwood J."/>
            <person name="Chapman J.A."/>
            <person name="Shapiro H."/>
            <person name="Aerts A."/>
            <person name="Otillar R.P."/>
            <person name="Terry A.Y."/>
            <person name="Boore J.L."/>
            <person name="Simakov O."/>
            <person name="Marletaz F."/>
            <person name="Cho S.-J."/>
            <person name="Edsinger-Gonzales E."/>
            <person name="Havlak P."/>
            <person name="Kuo D.-H."/>
            <person name="Larsson T."/>
            <person name="Lv J."/>
            <person name="Arendt D."/>
            <person name="Savage R."/>
            <person name="Osoegawa K."/>
            <person name="de Jong P."/>
            <person name="Lindberg D.R."/>
            <person name="Seaver E.C."/>
            <person name="Weisblat D.A."/>
            <person name="Putnam N.H."/>
            <person name="Grigoriev I.V."/>
            <person name="Rokhsar D.S."/>
        </authorList>
    </citation>
    <scope>NUCLEOTIDE SEQUENCE</scope>
    <source>
        <strain evidence="5">I ESC-2004</strain>
    </source>
</reference>
<dbReference type="OrthoDB" id="6101901at2759"/>
<feature type="chain" id="PRO_5008787589" description="EF-hand domain-containing protein" evidence="1">
    <location>
        <begin position="24"/>
        <end position="104"/>
    </location>
</feature>
<dbReference type="EMBL" id="KB308479">
    <property type="protein sequence ID" value="ELT97741.1"/>
    <property type="molecule type" value="Genomic_DNA"/>
</dbReference>
<accession>R7U253</accession>
<proteinExistence type="predicted"/>
<name>R7U253_CAPTE</name>
<dbReference type="EnsemblMetazoa" id="CapteT226681">
    <property type="protein sequence ID" value="CapteP226681"/>
    <property type="gene ID" value="CapteG226681"/>
</dbReference>
<organism evidence="3">
    <name type="scientific">Capitella teleta</name>
    <name type="common">Polychaete worm</name>
    <dbReference type="NCBI Taxonomy" id="283909"/>
    <lineage>
        <taxon>Eukaryota</taxon>
        <taxon>Metazoa</taxon>
        <taxon>Spiralia</taxon>
        <taxon>Lophotrochozoa</taxon>
        <taxon>Annelida</taxon>
        <taxon>Polychaeta</taxon>
        <taxon>Sedentaria</taxon>
        <taxon>Scolecida</taxon>
        <taxon>Capitellidae</taxon>
        <taxon>Capitella</taxon>
    </lineage>
</organism>
<dbReference type="PROSITE" id="PS50222">
    <property type="entry name" value="EF_HAND_2"/>
    <property type="match status" value="1"/>
</dbReference>
<gene>
    <name evidence="3" type="ORF">CAPTEDRAFT_226681</name>
</gene>
<dbReference type="OMA" id="DRMGHGF"/>
<dbReference type="PROSITE" id="PS00018">
    <property type="entry name" value="EF_HAND_1"/>
    <property type="match status" value="1"/>
</dbReference>
<evidence type="ECO:0000313" key="3">
    <source>
        <dbReference type="EMBL" id="ELT97741.1"/>
    </source>
</evidence>
<dbReference type="AlphaFoldDB" id="R7U253"/>
<feature type="domain" description="EF-hand" evidence="2">
    <location>
        <begin position="74"/>
        <end position="104"/>
    </location>
</feature>
<dbReference type="GO" id="GO:0005509">
    <property type="term" value="F:calcium ion binding"/>
    <property type="evidence" value="ECO:0007669"/>
    <property type="project" value="InterPro"/>
</dbReference>
<evidence type="ECO:0000313" key="5">
    <source>
        <dbReference type="Proteomes" id="UP000014760"/>
    </source>
</evidence>
<dbReference type="HOGENOM" id="CLU_2252581_0_0_1"/>
<keyword evidence="5" id="KW-1185">Reference proteome</keyword>
<evidence type="ECO:0000256" key="1">
    <source>
        <dbReference type="SAM" id="SignalP"/>
    </source>
</evidence>